<proteinExistence type="predicted"/>
<accession>A0AA39T9U0</accession>
<organism evidence="1 2">
    <name type="scientific">Armillaria luteobubalina</name>
    <dbReference type="NCBI Taxonomy" id="153913"/>
    <lineage>
        <taxon>Eukaryota</taxon>
        <taxon>Fungi</taxon>
        <taxon>Dikarya</taxon>
        <taxon>Basidiomycota</taxon>
        <taxon>Agaricomycotina</taxon>
        <taxon>Agaricomycetes</taxon>
        <taxon>Agaricomycetidae</taxon>
        <taxon>Agaricales</taxon>
        <taxon>Marasmiineae</taxon>
        <taxon>Physalacriaceae</taxon>
        <taxon>Armillaria</taxon>
    </lineage>
</organism>
<keyword evidence="2" id="KW-1185">Reference proteome</keyword>
<protein>
    <submittedName>
        <fullName evidence="1">Uncharacterized protein</fullName>
    </submittedName>
</protein>
<dbReference type="Proteomes" id="UP001175228">
    <property type="component" value="Unassembled WGS sequence"/>
</dbReference>
<sequence>LWSKIVQHHLDEFSQYWNAHRIRKQEKKLLPSGSTPNDVYHNPGAYDLERVSIPVSGDLIRELRAEIPVSREECLRWVDNQ</sequence>
<feature type="non-terminal residue" evidence="1">
    <location>
        <position position="81"/>
    </location>
</feature>
<name>A0AA39T9U0_9AGAR</name>
<dbReference type="EMBL" id="JAUEPU010000165">
    <property type="protein sequence ID" value="KAK0474686.1"/>
    <property type="molecule type" value="Genomic_DNA"/>
</dbReference>
<evidence type="ECO:0000313" key="1">
    <source>
        <dbReference type="EMBL" id="KAK0474686.1"/>
    </source>
</evidence>
<reference evidence="1" key="1">
    <citation type="submission" date="2023-06" db="EMBL/GenBank/DDBJ databases">
        <authorList>
            <consortium name="Lawrence Berkeley National Laboratory"/>
            <person name="Ahrendt S."/>
            <person name="Sahu N."/>
            <person name="Indic B."/>
            <person name="Wong-Bajracharya J."/>
            <person name="Merenyi Z."/>
            <person name="Ke H.-M."/>
            <person name="Monk M."/>
            <person name="Kocsube S."/>
            <person name="Drula E."/>
            <person name="Lipzen A."/>
            <person name="Balint B."/>
            <person name="Henrissat B."/>
            <person name="Andreopoulos B."/>
            <person name="Martin F.M."/>
            <person name="Harder C.B."/>
            <person name="Rigling D."/>
            <person name="Ford K.L."/>
            <person name="Foster G.D."/>
            <person name="Pangilinan J."/>
            <person name="Papanicolaou A."/>
            <person name="Barry K."/>
            <person name="LaButti K."/>
            <person name="Viragh M."/>
            <person name="Koriabine M."/>
            <person name="Yan M."/>
            <person name="Riley R."/>
            <person name="Champramary S."/>
            <person name="Plett K.L."/>
            <person name="Tsai I.J."/>
            <person name="Slot J."/>
            <person name="Sipos G."/>
            <person name="Plett J."/>
            <person name="Nagy L.G."/>
            <person name="Grigoriev I.V."/>
        </authorList>
    </citation>
    <scope>NUCLEOTIDE SEQUENCE</scope>
    <source>
        <strain evidence="1">HWK02</strain>
    </source>
</reference>
<evidence type="ECO:0000313" key="2">
    <source>
        <dbReference type="Proteomes" id="UP001175228"/>
    </source>
</evidence>
<comment type="caution">
    <text evidence="1">The sequence shown here is derived from an EMBL/GenBank/DDBJ whole genome shotgun (WGS) entry which is preliminary data.</text>
</comment>
<feature type="non-terminal residue" evidence="1">
    <location>
        <position position="1"/>
    </location>
</feature>
<gene>
    <name evidence="1" type="ORF">EDD18DRAFT_1011419</name>
</gene>
<dbReference type="AlphaFoldDB" id="A0AA39T9U0"/>